<dbReference type="PROSITE" id="PS51746">
    <property type="entry name" value="PPM_2"/>
    <property type="match status" value="1"/>
</dbReference>
<evidence type="ECO:0000256" key="2">
    <source>
        <dbReference type="ARBA" id="ARBA00022679"/>
    </source>
</evidence>
<dbReference type="InterPro" id="IPR036457">
    <property type="entry name" value="PPM-type-like_dom_sf"/>
</dbReference>
<organism evidence="9 10">
    <name type="scientific">Vibrio hangzhouensis</name>
    <dbReference type="NCBI Taxonomy" id="462991"/>
    <lineage>
        <taxon>Bacteria</taxon>
        <taxon>Pseudomonadati</taxon>
        <taxon>Pseudomonadota</taxon>
        <taxon>Gammaproteobacteria</taxon>
        <taxon>Vibrionales</taxon>
        <taxon>Vibrionaceae</taxon>
        <taxon>Vibrio</taxon>
    </lineage>
</organism>
<dbReference type="CDD" id="cd00143">
    <property type="entry name" value="PP2Cc"/>
    <property type="match status" value="1"/>
</dbReference>
<evidence type="ECO:0000313" key="9">
    <source>
        <dbReference type="EMBL" id="SEG27455.1"/>
    </source>
</evidence>
<gene>
    <name evidence="9" type="ORF">SAMN04488244_11019</name>
</gene>
<feature type="domain" description="PPM-type phosphatase" evidence="8">
    <location>
        <begin position="14"/>
        <end position="242"/>
    </location>
</feature>
<dbReference type="GO" id="GO:0005524">
    <property type="term" value="F:ATP binding"/>
    <property type="evidence" value="ECO:0007669"/>
    <property type="project" value="UniProtKB-KW"/>
</dbReference>
<keyword evidence="1" id="KW-0723">Serine/threonine-protein kinase</keyword>
<dbReference type="GO" id="GO:0004674">
    <property type="term" value="F:protein serine/threonine kinase activity"/>
    <property type="evidence" value="ECO:0007669"/>
    <property type="project" value="UniProtKB-KW"/>
</dbReference>
<dbReference type="InterPro" id="IPR011009">
    <property type="entry name" value="Kinase-like_dom_sf"/>
</dbReference>
<dbReference type="OrthoDB" id="9801841at2"/>
<evidence type="ECO:0000256" key="3">
    <source>
        <dbReference type="ARBA" id="ARBA00022741"/>
    </source>
</evidence>
<keyword evidence="6" id="KW-0472">Membrane</keyword>
<keyword evidence="10" id="KW-1185">Reference proteome</keyword>
<dbReference type="Pfam" id="PF00069">
    <property type="entry name" value="Pkinase"/>
    <property type="match status" value="1"/>
</dbReference>
<dbReference type="SMART" id="SM00332">
    <property type="entry name" value="PP2Cc"/>
    <property type="match status" value="1"/>
</dbReference>
<keyword evidence="6" id="KW-1133">Transmembrane helix</keyword>
<evidence type="ECO:0000256" key="1">
    <source>
        <dbReference type="ARBA" id="ARBA00022527"/>
    </source>
</evidence>
<dbReference type="InterPro" id="IPR001932">
    <property type="entry name" value="PPM-type_phosphatase-like_dom"/>
</dbReference>
<keyword evidence="6" id="KW-0812">Transmembrane</keyword>
<dbReference type="Proteomes" id="UP000236721">
    <property type="component" value="Unassembled WGS sequence"/>
</dbReference>
<keyword evidence="4" id="KW-0418">Kinase</keyword>
<evidence type="ECO:0000256" key="5">
    <source>
        <dbReference type="ARBA" id="ARBA00022840"/>
    </source>
</evidence>
<dbReference type="Gene3D" id="1.10.510.10">
    <property type="entry name" value="Transferase(Phosphotransferase) domain 1"/>
    <property type="match status" value="1"/>
</dbReference>
<feature type="transmembrane region" description="Helical" evidence="6">
    <location>
        <begin position="558"/>
        <end position="579"/>
    </location>
</feature>
<reference evidence="10" key="1">
    <citation type="submission" date="2016-10" db="EMBL/GenBank/DDBJ databases">
        <authorList>
            <person name="Varghese N."/>
            <person name="Submissions S."/>
        </authorList>
    </citation>
    <scope>NUCLEOTIDE SEQUENCE [LARGE SCALE GENOMIC DNA]</scope>
    <source>
        <strain evidence="10">CGMCC 1.7062</strain>
    </source>
</reference>
<dbReference type="PANTHER" id="PTHR24351">
    <property type="entry name" value="RIBOSOMAL PROTEIN S6 KINASE"/>
    <property type="match status" value="1"/>
</dbReference>
<dbReference type="Gene3D" id="3.60.40.10">
    <property type="entry name" value="PPM-type phosphatase domain"/>
    <property type="match status" value="1"/>
</dbReference>
<keyword evidence="2" id="KW-0808">Transferase</keyword>
<dbReference type="AlphaFoldDB" id="A0A1H5YVL6"/>
<name>A0A1H5YVL6_9VIBR</name>
<dbReference type="SUPFAM" id="SSF81606">
    <property type="entry name" value="PP2C-like"/>
    <property type="match status" value="1"/>
</dbReference>
<evidence type="ECO:0000256" key="4">
    <source>
        <dbReference type="ARBA" id="ARBA00022777"/>
    </source>
</evidence>
<feature type="domain" description="Protein kinase" evidence="7">
    <location>
        <begin position="275"/>
        <end position="543"/>
    </location>
</feature>
<evidence type="ECO:0000256" key="6">
    <source>
        <dbReference type="SAM" id="Phobius"/>
    </source>
</evidence>
<accession>A0A1H5YVL6</accession>
<dbReference type="Pfam" id="PF13672">
    <property type="entry name" value="PP2C_2"/>
    <property type="match status" value="1"/>
</dbReference>
<protein>
    <submittedName>
        <fullName evidence="9">Protein phosphatase</fullName>
    </submittedName>
</protein>
<dbReference type="CDD" id="cd14014">
    <property type="entry name" value="STKc_PknB_like"/>
    <property type="match status" value="1"/>
</dbReference>
<sequence length="580" mass="65492">MGLPLVNPQQLELSFGGYSDTGLRDENQDAFVVREPTLNSEREMKGSVACIADGVSCSEHGQKASHTSVMQFIADYYATPESWSVQRSAVKVITALNTWLYEQGLQQTLKHNGLVTTFSTIVFKSNTAFVFHVGDSRVYLLRDGKLRQLTRDHQRTNAGKAAYLTRALGMDSKLEVDFQTLTIQTGDKFLLTTDGVHDFVSLPQLQQLLLTETSFEACTEAITQLAVLNGSKDNVTSLIVGVKSVPELSLHEFQQQMLNQIIPPPLKVNNRIDQYTVTKVLHAGTRSHVYQVVEDDSNRELILKAPSLSHSEDKEMLLDMSNEYWVGTHVNNKRIMRIFPRPQPSPYLYLLCERVEGVTLRQWMYDNPNPDFDRVRRIVEELVKAVRVLQRLDMVHRDLKPENVMISAEGSVKLIDLGAVSVKALDEMSSFRDAGMPKGAVNYIAPEYLNGELATTSSDLFSVAVMTYEMLSGELPYTEFTATTLDKARHQKWCYQPLKLKREDIPTWLDLALKKGCHPNPKYRYRVLSEFVADISKPNQSLLKEHVSSPLIEKNPVLFWKGATMFFVLVAIVELIALIS</sequence>
<evidence type="ECO:0000313" key="10">
    <source>
        <dbReference type="Proteomes" id="UP000236721"/>
    </source>
</evidence>
<evidence type="ECO:0000259" key="7">
    <source>
        <dbReference type="PROSITE" id="PS50011"/>
    </source>
</evidence>
<keyword evidence="5" id="KW-0067">ATP-binding</keyword>
<keyword evidence="3" id="KW-0547">Nucleotide-binding</keyword>
<evidence type="ECO:0000259" key="8">
    <source>
        <dbReference type="PROSITE" id="PS51746"/>
    </source>
</evidence>
<dbReference type="SMART" id="SM00220">
    <property type="entry name" value="S_TKc"/>
    <property type="match status" value="1"/>
</dbReference>
<dbReference type="SMART" id="SM00331">
    <property type="entry name" value="PP2C_SIG"/>
    <property type="match status" value="1"/>
</dbReference>
<dbReference type="PROSITE" id="PS50011">
    <property type="entry name" value="PROTEIN_KINASE_DOM"/>
    <property type="match status" value="1"/>
</dbReference>
<dbReference type="InterPro" id="IPR000719">
    <property type="entry name" value="Prot_kinase_dom"/>
</dbReference>
<proteinExistence type="predicted"/>
<dbReference type="RefSeq" id="WP_103880492.1">
    <property type="nucleotide sequence ID" value="NZ_FNVG01000010.1"/>
</dbReference>
<dbReference type="SUPFAM" id="SSF56112">
    <property type="entry name" value="Protein kinase-like (PK-like)"/>
    <property type="match status" value="1"/>
</dbReference>
<dbReference type="EMBL" id="FNVG01000010">
    <property type="protein sequence ID" value="SEG27455.1"/>
    <property type="molecule type" value="Genomic_DNA"/>
</dbReference>
<dbReference type="InterPro" id="IPR008271">
    <property type="entry name" value="Ser/Thr_kinase_AS"/>
</dbReference>
<dbReference type="PROSITE" id="PS00108">
    <property type="entry name" value="PROTEIN_KINASE_ST"/>
    <property type="match status" value="1"/>
</dbReference>